<evidence type="ECO:0000256" key="7">
    <source>
        <dbReference type="HAMAP-Rule" id="MF_00258"/>
    </source>
</evidence>
<evidence type="ECO:0000256" key="2">
    <source>
        <dbReference type="ARBA" id="ARBA00013090"/>
    </source>
</evidence>
<dbReference type="InterPro" id="IPR004391">
    <property type="entry name" value="Glu_race"/>
</dbReference>
<keyword evidence="6 7" id="KW-0961">Cell wall biogenesis/degradation</keyword>
<dbReference type="PROSITE" id="PS00923">
    <property type="entry name" value="ASP_GLU_RACEMASE_1"/>
    <property type="match status" value="1"/>
</dbReference>
<feature type="binding site" evidence="7">
    <location>
        <begin position="77"/>
        <end position="78"/>
    </location>
    <ligand>
        <name>substrate</name>
    </ligand>
</feature>
<evidence type="ECO:0000256" key="5">
    <source>
        <dbReference type="ARBA" id="ARBA00023235"/>
    </source>
</evidence>
<dbReference type="SUPFAM" id="SSF53681">
    <property type="entry name" value="Aspartate/glutamate racemase"/>
    <property type="match status" value="2"/>
</dbReference>
<comment type="pathway">
    <text evidence="7">Cell wall biogenesis; peptidoglycan biosynthesis.</text>
</comment>
<dbReference type="GO" id="GO:0008881">
    <property type="term" value="F:glutamate racemase activity"/>
    <property type="evidence" value="ECO:0007669"/>
    <property type="project" value="UniProtKB-UniRule"/>
</dbReference>
<sequence>MSDQKRQVLVIDSGVGGLTVAKEIMALIPNASIAYFADHGYFPYGDKDEAWLVNRLVDLLRKGITRFNPDVLVIACNTASTTVLPHLRQRFSRPIVGVVPAIKPASQHSQKKQIGLLATTGTVSRSYTDRLIADFASDCQVIAVGSQELVHMAESKIQGQAVDHEKLREICRDFLNDHGEPRVDVVVLGCTHFPVLRIDFEQAVSDEIRWIDSGEAIAQRVKSLMPNELAAASGSHIFLTSDDRYLSSGLTSYLRNMGFSDMGLG</sequence>
<dbReference type="EMBL" id="FWZT01000007">
    <property type="protein sequence ID" value="SMF21152.1"/>
    <property type="molecule type" value="Genomic_DNA"/>
</dbReference>
<accession>A0A1Y6BNH6</accession>
<dbReference type="Proteomes" id="UP000192907">
    <property type="component" value="Unassembled WGS sequence"/>
</dbReference>
<feature type="active site" description="Proton donor/acceptor" evidence="7">
    <location>
        <position position="190"/>
    </location>
</feature>
<dbReference type="GO" id="GO:0009252">
    <property type="term" value="P:peptidoglycan biosynthetic process"/>
    <property type="evidence" value="ECO:0007669"/>
    <property type="project" value="UniProtKB-UniRule"/>
</dbReference>
<dbReference type="InterPro" id="IPR001920">
    <property type="entry name" value="Asp/Glu_race"/>
</dbReference>
<feature type="active site" description="Proton donor/acceptor" evidence="7">
    <location>
        <position position="76"/>
    </location>
</feature>
<dbReference type="PANTHER" id="PTHR21198">
    <property type="entry name" value="GLUTAMATE RACEMASE"/>
    <property type="match status" value="1"/>
</dbReference>
<evidence type="ECO:0000256" key="1">
    <source>
        <dbReference type="ARBA" id="ARBA00001602"/>
    </source>
</evidence>
<dbReference type="Gene3D" id="3.40.50.1860">
    <property type="match status" value="2"/>
</dbReference>
<feature type="binding site" evidence="7">
    <location>
        <begin position="44"/>
        <end position="45"/>
    </location>
    <ligand>
        <name>substrate</name>
    </ligand>
</feature>
<evidence type="ECO:0000256" key="3">
    <source>
        <dbReference type="ARBA" id="ARBA00022960"/>
    </source>
</evidence>
<evidence type="ECO:0000256" key="6">
    <source>
        <dbReference type="ARBA" id="ARBA00023316"/>
    </source>
</evidence>
<organism evidence="8 9">
    <name type="scientific">Pseudobacteriovorax antillogorgiicola</name>
    <dbReference type="NCBI Taxonomy" id="1513793"/>
    <lineage>
        <taxon>Bacteria</taxon>
        <taxon>Pseudomonadati</taxon>
        <taxon>Bdellovibrionota</taxon>
        <taxon>Oligoflexia</taxon>
        <taxon>Oligoflexales</taxon>
        <taxon>Pseudobacteriovoracaceae</taxon>
        <taxon>Pseudobacteriovorax</taxon>
    </lineage>
</organism>
<dbReference type="PROSITE" id="PS00924">
    <property type="entry name" value="ASP_GLU_RACEMASE_2"/>
    <property type="match status" value="1"/>
</dbReference>
<dbReference type="InterPro" id="IPR018187">
    <property type="entry name" value="Asp/Glu_racemase_AS_1"/>
</dbReference>
<dbReference type="GO" id="GO:0071555">
    <property type="term" value="P:cell wall organization"/>
    <property type="evidence" value="ECO:0007669"/>
    <property type="project" value="UniProtKB-KW"/>
</dbReference>
<dbReference type="EC" id="5.1.1.3" evidence="2 7"/>
<dbReference type="AlphaFoldDB" id="A0A1Y6BNH6"/>
<dbReference type="FunFam" id="3.40.50.1860:FF:000001">
    <property type="entry name" value="Glutamate racemase"/>
    <property type="match status" value="1"/>
</dbReference>
<dbReference type="HAMAP" id="MF_00258">
    <property type="entry name" value="Glu_racemase"/>
    <property type="match status" value="1"/>
</dbReference>
<proteinExistence type="inferred from homology"/>
<keyword evidence="5 7" id="KW-0413">Isomerase</keyword>
<dbReference type="PANTHER" id="PTHR21198:SF2">
    <property type="entry name" value="GLUTAMATE RACEMASE"/>
    <property type="match status" value="1"/>
</dbReference>
<keyword evidence="9" id="KW-1185">Reference proteome</keyword>
<protein>
    <recommendedName>
        <fullName evidence="2 7">Glutamate racemase</fullName>
        <ecNumber evidence="2 7">5.1.1.3</ecNumber>
    </recommendedName>
</protein>
<name>A0A1Y6BNH6_9BACT</name>
<dbReference type="GO" id="GO:0008360">
    <property type="term" value="P:regulation of cell shape"/>
    <property type="evidence" value="ECO:0007669"/>
    <property type="project" value="UniProtKB-KW"/>
</dbReference>
<dbReference type="Pfam" id="PF01177">
    <property type="entry name" value="Asp_Glu_race"/>
    <property type="match status" value="1"/>
</dbReference>
<evidence type="ECO:0000313" key="8">
    <source>
        <dbReference type="EMBL" id="SMF21152.1"/>
    </source>
</evidence>
<gene>
    <name evidence="7" type="primary">murI</name>
    <name evidence="8" type="ORF">SAMN06296036_10784</name>
</gene>
<feature type="binding site" evidence="7">
    <location>
        <begin position="12"/>
        <end position="13"/>
    </location>
    <ligand>
        <name>substrate</name>
    </ligand>
</feature>
<dbReference type="RefSeq" id="WP_159455298.1">
    <property type="nucleotide sequence ID" value="NZ_FWZT01000007.1"/>
</dbReference>
<evidence type="ECO:0000256" key="4">
    <source>
        <dbReference type="ARBA" id="ARBA00022984"/>
    </source>
</evidence>
<comment type="catalytic activity">
    <reaction evidence="1 7">
        <text>L-glutamate = D-glutamate</text>
        <dbReference type="Rhea" id="RHEA:12813"/>
        <dbReference type="ChEBI" id="CHEBI:29985"/>
        <dbReference type="ChEBI" id="CHEBI:29986"/>
        <dbReference type="EC" id="5.1.1.3"/>
    </reaction>
</comment>
<dbReference type="InterPro" id="IPR015942">
    <property type="entry name" value="Asp/Glu/hydantoin_racemase"/>
</dbReference>
<dbReference type="InterPro" id="IPR033134">
    <property type="entry name" value="Asp/Glu_racemase_AS_2"/>
</dbReference>
<dbReference type="UniPathway" id="UPA00219"/>
<feature type="binding site" evidence="7">
    <location>
        <begin position="191"/>
        <end position="192"/>
    </location>
    <ligand>
        <name>substrate</name>
    </ligand>
</feature>
<comment type="similarity">
    <text evidence="7">Belongs to the aspartate/glutamate racemases family.</text>
</comment>
<comment type="function">
    <text evidence="7">Provides the (R)-glutamate required for cell wall biosynthesis.</text>
</comment>
<keyword evidence="4 7" id="KW-0573">Peptidoglycan synthesis</keyword>
<dbReference type="NCBIfam" id="TIGR00067">
    <property type="entry name" value="glut_race"/>
    <property type="match status" value="1"/>
</dbReference>
<dbReference type="STRING" id="1513793.SAMN06296036_10784"/>
<reference evidence="9" key="1">
    <citation type="submission" date="2017-04" db="EMBL/GenBank/DDBJ databases">
        <authorList>
            <person name="Varghese N."/>
            <person name="Submissions S."/>
        </authorList>
    </citation>
    <scope>NUCLEOTIDE SEQUENCE [LARGE SCALE GENOMIC DNA]</scope>
    <source>
        <strain evidence="9">RKEM611</strain>
    </source>
</reference>
<keyword evidence="3 7" id="KW-0133">Cell shape</keyword>
<evidence type="ECO:0000313" key="9">
    <source>
        <dbReference type="Proteomes" id="UP000192907"/>
    </source>
</evidence>